<evidence type="ECO:0000259" key="6">
    <source>
        <dbReference type="PROSITE" id="PS50966"/>
    </source>
</evidence>
<dbReference type="Proteomes" id="UP000289738">
    <property type="component" value="Chromosome A05"/>
</dbReference>
<dbReference type="EMBL" id="SDMP01000005">
    <property type="protein sequence ID" value="RYR59161.1"/>
    <property type="molecule type" value="Genomic_DNA"/>
</dbReference>
<evidence type="ECO:0000256" key="4">
    <source>
        <dbReference type="PROSITE-ProRule" id="PRU00325"/>
    </source>
</evidence>
<keyword evidence="1" id="KW-0479">Metal-binding</keyword>
<reference evidence="7 8" key="1">
    <citation type="submission" date="2019-01" db="EMBL/GenBank/DDBJ databases">
        <title>Sequencing of cultivated peanut Arachis hypogaea provides insights into genome evolution and oil improvement.</title>
        <authorList>
            <person name="Chen X."/>
        </authorList>
    </citation>
    <scope>NUCLEOTIDE SEQUENCE [LARGE SCALE GENOMIC DNA]</scope>
    <source>
        <strain evidence="8">cv. Fuhuasheng</strain>
        <tissue evidence="7">Leaves</tissue>
    </source>
</reference>
<feature type="region of interest" description="Disordered" evidence="5">
    <location>
        <begin position="44"/>
        <end position="71"/>
    </location>
</feature>
<protein>
    <recommendedName>
        <fullName evidence="6">SWIM-type domain-containing protein</fullName>
    </recommendedName>
</protein>
<keyword evidence="8" id="KW-1185">Reference proteome</keyword>
<dbReference type="AlphaFoldDB" id="A0A445D7Z4"/>
<feature type="domain" description="SWIM-type" evidence="6">
    <location>
        <begin position="136"/>
        <end position="168"/>
    </location>
</feature>
<accession>A0A445D7Z4</accession>
<dbReference type="SMART" id="SM00575">
    <property type="entry name" value="ZnF_PMZ"/>
    <property type="match status" value="1"/>
</dbReference>
<evidence type="ECO:0000313" key="7">
    <source>
        <dbReference type="EMBL" id="RYR59161.1"/>
    </source>
</evidence>
<dbReference type="Pfam" id="PF04434">
    <property type="entry name" value="SWIM"/>
    <property type="match status" value="1"/>
</dbReference>
<dbReference type="PROSITE" id="PS50966">
    <property type="entry name" value="ZF_SWIM"/>
    <property type="match status" value="1"/>
</dbReference>
<evidence type="ECO:0000313" key="8">
    <source>
        <dbReference type="Proteomes" id="UP000289738"/>
    </source>
</evidence>
<evidence type="ECO:0000256" key="2">
    <source>
        <dbReference type="ARBA" id="ARBA00022771"/>
    </source>
</evidence>
<feature type="compositionally biased region" description="Basic residues" evidence="5">
    <location>
        <begin position="44"/>
        <end position="55"/>
    </location>
</feature>
<proteinExistence type="predicted"/>
<evidence type="ECO:0000256" key="5">
    <source>
        <dbReference type="SAM" id="MobiDB-lite"/>
    </source>
</evidence>
<dbReference type="GO" id="GO:0008270">
    <property type="term" value="F:zinc ion binding"/>
    <property type="evidence" value="ECO:0007669"/>
    <property type="project" value="UniProtKB-KW"/>
</dbReference>
<organism evidence="7 8">
    <name type="scientific">Arachis hypogaea</name>
    <name type="common">Peanut</name>
    <dbReference type="NCBI Taxonomy" id="3818"/>
    <lineage>
        <taxon>Eukaryota</taxon>
        <taxon>Viridiplantae</taxon>
        <taxon>Streptophyta</taxon>
        <taxon>Embryophyta</taxon>
        <taxon>Tracheophyta</taxon>
        <taxon>Spermatophyta</taxon>
        <taxon>Magnoliopsida</taxon>
        <taxon>eudicotyledons</taxon>
        <taxon>Gunneridae</taxon>
        <taxon>Pentapetalae</taxon>
        <taxon>rosids</taxon>
        <taxon>fabids</taxon>
        <taxon>Fabales</taxon>
        <taxon>Fabaceae</taxon>
        <taxon>Papilionoideae</taxon>
        <taxon>50 kb inversion clade</taxon>
        <taxon>dalbergioids sensu lato</taxon>
        <taxon>Dalbergieae</taxon>
        <taxon>Pterocarpus clade</taxon>
        <taxon>Arachis</taxon>
    </lineage>
</organism>
<dbReference type="STRING" id="3818.A0A445D7Z4"/>
<gene>
    <name evidence="7" type="ORF">Ahy_A05g024996</name>
</gene>
<evidence type="ECO:0000256" key="3">
    <source>
        <dbReference type="ARBA" id="ARBA00022833"/>
    </source>
</evidence>
<keyword evidence="3" id="KW-0862">Zinc</keyword>
<feature type="region of interest" description="Disordered" evidence="5">
    <location>
        <begin position="212"/>
        <end position="241"/>
    </location>
</feature>
<evidence type="ECO:0000256" key="1">
    <source>
        <dbReference type="ARBA" id="ARBA00022723"/>
    </source>
</evidence>
<comment type="caution">
    <text evidence="7">The sequence shown here is derived from an EMBL/GenBank/DDBJ whole genome shotgun (WGS) entry which is preliminary data.</text>
</comment>
<keyword evidence="2 4" id="KW-0863">Zinc-finger</keyword>
<dbReference type="InterPro" id="IPR007527">
    <property type="entry name" value="Znf_SWIM"/>
</dbReference>
<sequence length="241" mass="27864">MWKWIRMEWRPKLLVSEDDFCGDGDLFDLDITLGEFHGEIREKKKKRNVKPKTKKASGVQSSELSDDEGLNSDDLENLPSVVDKVRVRATCEAGCGWFAYARQDTETGILRHKIVFGRRDMDRDNVSKDTKLVEKFVVDLVKHECSCRKFQLTRLPCAHVINVINHAKDEIAKYVDACYKRETYVACYTYSVSPCNGEQLWERTEYPDVFSPTYRKPIGRPTKTRSRVEDEEPTGPNMSRA</sequence>
<dbReference type="InterPro" id="IPR006564">
    <property type="entry name" value="Znf_PMZ"/>
</dbReference>
<name>A0A445D7Z4_ARAHY</name>